<evidence type="ECO:0000256" key="1">
    <source>
        <dbReference type="SAM" id="Phobius"/>
    </source>
</evidence>
<reference evidence="2" key="2">
    <citation type="journal article" date="2012" name="PLoS ONE">
        <title>A Deeply Branching Thermophilic Bacterium with an Ancient Acetyl-CoA Pathway Dominates a Subsurface Ecosystem.</title>
        <authorList>
            <person name="Takami H."/>
            <person name="Noguchi H."/>
            <person name="Takaki Y."/>
            <person name="Uchiyama I."/>
            <person name="Toyoda A."/>
            <person name="Nishi S."/>
            <person name="Chee G.-J."/>
            <person name="Arai W."/>
            <person name="Nunoura T."/>
            <person name="Itoh T."/>
            <person name="Hattori M."/>
            <person name="Takai K."/>
        </authorList>
    </citation>
    <scope>NUCLEOTIDE SEQUENCE</scope>
</reference>
<name>H5SQ25_9BACT</name>
<accession>H5SQ25</accession>
<keyword evidence="1" id="KW-0472">Membrane</keyword>
<sequence length="62" mass="7232">MIMREWALLQGATRPVSLFWGFVVPSLIFLISFLVAYGLYRKFAPKKLRASETEHLHPRDEP</sequence>
<feature type="transmembrane region" description="Helical" evidence="1">
    <location>
        <begin position="18"/>
        <end position="40"/>
    </location>
</feature>
<proteinExistence type="predicted"/>
<evidence type="ECO:0000313" key="2">
    <source>
        <dbReference type="EMBL" id="BAL58261.1"/>
    </source>
</evidence>
<gene>
    <name evidence="2" type="ORF">HGMM_F55E10C23</name>
</gene>
<reference evidence="2" key="1">
    <citation type="journal article" date="2005" name="Environ. Microbiol.">
        <title>Genetic and functional properties of uncultivated thermophilic crenarchaeotes from a subsurface gold mine as revealed by analysis of genome fragments.</title>
        <authorList>
            <person name="Nunoura T."/>
            <person name="Hirayama H."/>
            <person name="Takami H."/>
            <person name="Oida H."/>
            <person name="Nishi S."/>
            <person name="Shimamura S."/>
            <person name="Suzuki Y."/>
            <person name="Inagaki F."/>
            <person name="Takai K."/>
            <person name="Nealson K.H."/>
            <person name="Horikoshi K."/>
        </authorList>
    </citation>
    <scope>NUCLEOTIDE SEQUENCE</scope>
</reference>
<dbReference type="AlphaFoldDB" id="H5SQ25"/>
<keyword evidence="1" id="KW-1133">Transmembrane helix</keyword>
<organism evidence="2">
    <name type="scientific">uncultured Acidobacteriota bacterium</name>
    <dbReference type="NCBI Taxonomy" id="171953"/>
    <lineage>
        <taxon>Bacteria</taxon>
        <taxon>Pseudomonadati</taxon>
        <taxon>Acidobacteriota</taxon>
        <taxon>environmental samples</taxon>
    </lineage>
</organism>
<keyword evidence="1" id="KW-0812">Transmembrane</keyword>
<protein>
    <submittedName>
        <fullName evidence="2">Uncharacterized protein</fullName>
    </submittedName>
</protein>
<dbReference type="EMBL" id="AP011798">
    <property type="protein sequence ID" value="BAL58261.1"/>
    <property type="molecule type" value="Genomic_DNA"/>
</dbReference>